<evidence type="ECO:0000259" key="19">
    <source>
        <dbReference type="PROSITE" id="PS50112"/>
    </source>
</evidence>
<dbReference type="InterPro" id="IPR050903">
    <property type="entry name" value="Bact_Chemotaxis_MeTrfase"/>
</dbReference>
<feature type="active site" evidence="16">
    <location>
        <position position="67"/>
    </location>
</feature>
<evidence type="ECO:0000256" key="6">
    <source>
        <dbReference type="ARBA" id="ARBA00022606"/>
    </source>
</evidence>
<dbReference type="Gene3D" id="3.40.50.180">
    <property type="entry name" value="Methylesterase CheB, C-terminal domain"/>
    <property type="match status" value="1"/>
</dbReference>
<evidence type="ECO:0000256" key="9">
    <source>
        <dbReference type="ARBA" id="ARBA00022679"/>
    </source>
</evidence>
<evidence type="ECO:0000256" key="1">
    <source>
        <dbReference type="ARBA" id="ARBA00000085"/>
    </source>
</evidence>
<feature type="active site" evidence="16">
    <location>
        <position position="159"/>
    </location>
</feature>
<evidence type="ECO:0000259" key="20">
    <source>
        <dbReference type="PROSITE" id="PS50113"/>
    </source>
</evidence>
<dbReference type="GO" id="GO:0005524">
    <property type="term" value="F:ATP binding"/>
    <property type="evidence" value="ECO:0007669"/>
    <property type="project" value="UniProtKB-KW"/>
</dbReference>
<dbReference type="PROSITE" id="PS50123">
    <property type="entry name" value="CHER"/>
    <property type="match status" value="1"/>
</dbReference>
<accession>A0A1M6ANA0</accession>
<dbReference type="RefSeq" id="WP_083601028.1">
    <property type="nucleotide sequence ID" value="NZ_FQYO01000001.1"/>
</dbReference>
<evidence type="ECO:0000256" key="13">
    <source>
        <dbReference type="ARBA" id="ARBA00022840"/>
    </source>
</evidence>
<dbReference type="InterPro" id="IPR000700">
    <property type="entry name" value="PAS-assoc_C"/>
</dbReference>
<dbReference type="InterPro" id="IPR036804">
    <property type="entry name" value="CheR_N_sf"/>
</dbReference>
<dbReference type="STRING" id="1447782.SAMN05444417_0532"/>
<dbReference type="InterPro" id="IPR035909">
    <property type="entry name" value="CheB_C"/>
</dbReference>
<comment type="catalytic activity">
    <reaction evidence="2">
        <text>L-glutamyl-[protein] + S-adenosyl-L-methionine = [protein]-L-glutamate 5-O-methyl ester + S-adenosyl-L-homocysteine</text>
        <dbReference type="Rhea" id="RHEA:24452"/>
        <dbReference type="Rhea" id="RHEA-COMP:10208"/>
        <dbReference type="Rhea" id="RHEA-COMP:10311"/>
        <dbReference type="ChEBI" id="CHEBI:29973"/>
        <dbReference type="ChEBI" id="CHEBI:57856"/>
        <dbReference type="ChEBI" id="CHEBI:59789"/>
        <dbReference type="ChEBI" id="CHEBI:82795"/>
        <dbReference type="EC" id="2.1.1.80"/>
    </reaction>
</comment>
<feature type="compositionally biased region" description="Low complexity" evidence="18">
    <location>
        <begin position="506"/>
        <end position="519"/>
    </location>
</feature>
<feature type="active site" evidence="16">
    <location>
        <position position="40"/>
    </location>
</feature>
<keyword evidence="17" id="KW-0175">Coiled coil</keyword>
<dbReference type="GO" id="GO:0009881">
    <property type="term" value="F:photoreceptor activity"/>
    <property type="evidence" value="ECO:0007669"/>
    <property type="project" value="UniProtKB-KW"/>
</dbReference>
<dbReference type="SMART" id="SM00911">
    <property type="entry name" value="HWE_HK"/>
    <property type="match status" value="1"/>
</dbReference>
<protein>
    <submittedName>
        <fullName evidence="23">Two-component system, chemotaxis family, CheB/CheR fusion protein</fullName>
    </submittedName>
</protein>
<feature type="domain" description="PAS" evidence="19">
    <location>
        <begin position="847"/>
        <end position="919"/>
    </location>
</feature>
<dbReference type="CDD" id="cd16434">
    <property type="entry name" value="CheB-CheR_fusion"/>
    <property type="match status" value="1"/>
</dbReference>
<dbReference type="GO" id="GO:0000156">
    <property type="term" value="F:phosphorelay response regulator activity"/>
    <property type="evidence" value="ECO:0007669"/>
    <property type="project" value="InterPro"/>
</dbReference>
<dbReference type="PANTHER" id="PTHR24422">
    <property type="entry name" value="CHEMOTAXIS PROTEIN METHYLTRANSFERASE"/>
    <property type="match status" value="1"/>
</dbReference>
<keyword evidence="6" id="KW-0716">Sensory transduction</keyword>
<keyword evidence="14" id="KW-0157">Chromophore</keyword>
<dbReference type="GO" id="GO:0005737">
    <property type="term" value="C:cytoplasm"/>
    <property type="evidence" value="ECO:0007669"/>
    <property type="project" value="InterPro"/>
</dbReference>
<dbReference type="SMART" id="SM00091">
    <property type="entry name" value="PAS"/>
    <property type="match status" value="2"/>
</dbReference>
<dbReference type="InterPro" id="IPR022642">
    <property type="entry name" value="CheR_C"/>
</dbReference>
<evidence type="ECO:0000256" key="12">
    <source>
        <dbReference type="ARBA" id="ARBA00022777"/>
    </source>
</evidence>
<dbReference type="Pfam" id="PF07536">
    <property type="entry name" value="HWE_HK"/>
    <property type="match status" value="1"/>
</dbReference>
<dbReference type="Pfam" id="PF03705">
    <property type="entry name" value="CheR_N"/>
    <property type="match status" value="1"/>
</dbReference>
<feature type="domain" description="PAC" evidence="20">
    <location>
        <begin position="795"/>
        <end position="846"/>
    </location>
</feature>
<dbReference type="Gene3D" id="1.10.155.10">
    <property type="entry name" value="Chemotaxis receptor methyltransferase CheR, N-terminal domain"/>
    <property type="match status" value="1"/>
</dbReference>
<keyword evidence="9" id="KW-0808">Transferase</keyword>
<dbReference type="InterPro" id="IPR000014">
    <property type="entry name" value="PAS"/>
</dbReference>
<evidence type="ECO:0000256" key="7">
    <source>
        <dbReference type="ARBA" id="ARBA00022630"/>
    </source>
</evidence>
<evidence type="ECO:0000313" key="23">
    <source>
        <dbReference type="EMBL" id="SHI37970.1"/>
    </source>
</evidence>
<evidence type="ECO:0000259" key="22">
    <source>
        <dbReference type="PROSITE" id="PS50123"/>
    </source>
</evidence>
<keyword evidence="7" id="KW-0285">Flavoprotein</keyword>
<keyword evidence="3" id="KW-0600">Photoreceptor protein</keyword>
<evidence type="ECO:0000256" key="8">
    <source>
        <dbReference type="ARBA" id="ARBA00022643"/>
    </source>
</evidence>
<keyword evidence="15" id="KW-0675">Receptor</keyword>
<dbReference type="InterPro" id="IPR029063">
    <property type="entry name" value="SAM-dependent_MTases_sf"/>
</dbReference>
<dbReference type="Gene3D" id="3.30.565.10">
    <property type="entry name" value="Histidine kinase-like ATPase, C-terminal domain"/>
    <property type="match status" value="1"/>
</dbReference>
<proteinExistence type="predicted"/>
<comment type="catalytic activity">
    <reaction evidence="1">
        <text>ATP + protein L-histidine = ADP + protein N-phospho-L-histidine.</text>
        <dbReference type="EC" id="2.7.13.3"/>
    </reaction>
</comment>
<evidence type="ECO:0000256" key="5">
    <source>
        <dbReference type="ARBA" id="ARBA00022603"/>
    </source>
</evidence>
<dbReference type="InterPro" id="IPR001610">
    <property type="entry name" value="PAC"/>
</dbReference>
<dbReference type="GO" id="GO:0008984">
    <property type="term" value="F:protein-glutamate methylesterase activity"/>
    <property type="evidence" value="ECO:0007669"/>
    <property type="project" value="InterPro"/>
</dbReference>
<evidence type="ECO:0000256" key="15">
    <source>
        <dbReference type="ARBA" id="ARBA00023170"/>
    </source>
</evidence>
<evidence type="ECO:0000313" key="24">
    <source>
        <dbReference type="Proteomes" id="UP000184292"/>
    </source>
</evidence>
<dbReference type="SMART" id="SM00086">
    <property type="entry name" value="PAC"/>
    <property type="match status" value="2"/>
</dbReference>
<keyword evidence="8" id="KW-0288">FMN</keyword>
<dbReference type="Pfam" id="PF01339">
    <property type="entry name" value="CheB_methylest"/>
    <property type="match status" value="1"/>
</dbReference>
<evidence type="ECO:0000256" key="17">
    <source>
        <dbReference type="SAM" id="Coils"/>
    </source>
</evidence>
<dbReference type="InterPro" id="IPR000673">
    <property type="entry name" value="Sig_transdc_resp-reg_Me-estase"/>
</dbReference>
<evidence type="ECO:0000256" key="2">
    <source>
        <dbReference type="ARBA" id="ARBA00001541"/>
    </source>
</evidence>
<dbReference type="EMBL" id="FQYO01000001">
    <property type="protein sequence ID" value="SHI37970.1"/>
    <property type="molecule type" value="Genomic_DNA"/>
</dbReference>
<keyword evidence="16" id="KW-0378">Hydrolase</keyword>
<dbReference type="PRINTS" id="PR00996">
    <property type="entry name" value="CHERMTFRASE"/>
</dbReference>
<dbReference type="CDD" id="cd00130">
    <property type="entry name" value="PAS"/>
    <property type="match status" value="2"/>
</dbReference>
<evidence type="ECO:0000256" key="11">
    <source>
        <dbReference type="ARBA" id="ARBA00022741"/>
    </source>
</evidence>
<dbReference type="InterPro" id="IPR036890">
    <property type="entry name" value="HATPase_C_sf"/>
</dbReference>
<dbReference type="AlphaFoldDB" id="A0A1M6ANA0"/>
<evidence type="ECO:0000256" key="4">
    <source>
        <dbReference type="ARBA" id="ARBA00022553"/>
    </source>
</evidence>
<keyword evidence="10" id="KW-0949">S-adenosyl-L-methionine</keyword>
<keyword evidence="16" id="KW-0145">Chemotaxis</keyword>
<feature type="domain" description="CheB-type methylesterase" evidence="21">
    <location>
        <begin position="28"/>
        <end position="217"/>
    </location>
</feature>
<feature type="coiled-coil region" evidence="17">
    <location>
        <begin position="645"/>
        <end position="725"/>
    </location>
</feature>
<gene>
    <name evidence="23" type="ORF">SAMN05444417_0532</name>
</gene>
<feature type="region of interest" description="Disordered" evidence="18">
    <location>
        <begin position="502"/>
        <end position="530"/>
    </location>
</feature>
<dbReference type="PROSITE" id="PS50112">
    <property type="entry name" value="PAS"/>
    <property type="match status" value="1"/>
</dbReference>
<dbReference type="SUPFAM" id="SSF53335">
    <property type="entry name" value="S-adenosyl-L-methionine-dependent methyltransferases"/>
    <property type="match status" value="1"/>
</dbReference>
<dbReference type="Gene3D" id="3.30.450.20">
    <property type="entry name" value="PAS domain"/>
    <property type="match status" value="2"/>
</dbReference>
<dbReference type="PROSITE" id="PS50113">
    <property type="entry name" value="PAC"/>
    <property type="match status" value="1"/>
</dbReference>
<dbReference type="Proteomes" id="UP000184292">
    <property type="component" value="Unassembled WGS sequence"/>
</dbReference>
<dbReference type="InterPro" id="IPR011102">
    <property type="entry name" value="Sig_transdc_His_kinase_HWE"/>
</dbReference>
<dbReference type="InterPro" id="IPR035965">
    <property type="entry name" value="PAS-like_dom_sf"/>
</dbReference>
<dbReference type="Pfam" id="PF01739">
    <property type="entry name" value="CheR"/>
    <property type="match status" value="1"/>
</dbReference>
<dbReference type="GO" id="GO:0006935">
    <property type="term" value="P:chemotaxis"/>
    <property type="evidence" value="ECO:0007669"/>
    <property type="project" value="UniProtKB-UniRule"/>
</dbReference>
<name>A0A1M6ANA0_9RHOB</name>
<dbReference type="Gene3D" id="3.40.50.150">
    <property type="entry name" value="Vaccinia Virus protein VP39"/>
    <property type="match status" value="1"/>
</dbReference>
<sequence length="1163" mass="127156">MADDGAPTEGGAEDAALPVPGAAGESGAVAGVPVVGIGASAGGLEALREFFAGHPERTGMAFVVIQHLDPTHESLMAQLIERYTRMGVRQAEGGEALQADEVYVIPPGHGLAVKDRVLHLTEFTDPRGMRRPIDDFFHSLAEDCGDRAACVILSGTGADGSNGLRAIKEHGGICVAQDPESARYDGMPYSAIGTGLVDVVARPGEVIASLAQFFGRGSVPGDIEIAAADGDHIDEICGILTATLGHDFSRYKRSTLTRRIARRMQVLGIEETGEYIAHLGDEPGECDALFRDLLINVTRFFRDPDEFRTLRSEVIDPLVRAARNGQEIRVWVPGCSSGEEAYTLAMLFHAAAREQDKRPYIQIFATDIDDKMLSIARAASYPLSAQADIPTEYRDAYTIAGTDSFTLSPKIRDMVRFSLHSLIKDPPFSRVDLLSCRNLLIYFDEALQKQVVPLFHFALREGGALFLGSSESVGRFEDLFAATDQTAKIFRRRDVKSRYLPRLGPRTAPGAARSVAAPRRAADPRESGPEQAALRRIAEGYAPVSMLVDGEGTLLDRWGRVGRYLDFPDRGDRQVLVPVLARPGLRGAVASVLHKARGDRRRAASRGVEVRTDFGTLVCDVFCEPVDAGTFLLVIRETGQLEPFAADELDEIEDDEGQMRFLEEELLSTRQKLRSTVEELETTNEELKSSNEEMMSMNEELQSTNEELTTVNDELKSKVDQLLVANADLENFLASTDIAVIVVDRDLRVRNYTRAVQSVFPLGGIERGRALSSLESRFDGTEHLRAVADAAGEGTGSEWRATAADGQLQLIVRAVPYRRSDGEVDGASLVFTDVTHALSLERDLDEQRERLRLALEVAQIGVWEYDPATDVTTLDATERRLLDMGEGESGDRLDPILSRLEQEDRDRVNGALRRAMDGETDFDEVFRLTLHSGRTRWLHGLGKRIRTGRARKFVGVTYDVTAEQEQLSQRELMIREMNHRIKNLFAIIAAMVSICRRDAEGLDDFAETLRTRIHALGRAHSLTNDGHPSGQITMRDLVAAVIEPMSDGQDVNLGGTDLQIDTARLTPLALIFYEWATNAAKYGALSTSGGRLSIDWQTAPDGAMTITWDEEGGQGAVTDGAGDEGGSGFGTTLIAATSRQLGAEVEGSPTGTGYRRSLVIPAR</sequence>
<evidence type="ECO:0000256" key="16">
    <source>
        <dbReference type="PROSITE-ProRule" id="PRU00050"/>
    </source>
</evidence>
<reference evidence="23 24" key="1">
    <citation type="submission" date="2016-11" db="EMBL/GenBank/DDBJ databases">
        <authorList>
            <person name="Jaros S."/>
            <person name="Januszkiewicz K."/>
            <person name="Wedrychowicz H."/>
        </authorList>
    </citation>
    <scope>NUCLEOTIDE SEQUENCE [LARGE SCALE GENOMIC DNA]</scope>
    <source>
        <strain evidence="23 24">DSM 100565</strain>
    </source>
</reference>
<dbReference type="Pfam" id="PF13596">
    <property type="entry name" value="PAS_10"/>
    <property type="match status" value="1"/>
</dbReference>
<dbReference type="GO" id="GO:0032259">
    <property type="term" value="P:methylation"/>
    <property type="evidence" value="ECO:0007669"/>
    <property type="project" value="UniProtKB-KW"/>
</dbReference>
<dbReference type="GO" id="GO:0004673">
    <property type="term" value="F:protein histidine kinase activity"/>
    <property type="evidence" value="ECO:0007669"/>
    <property type="project" value="UniProtKB-EC"/>
</dbReference>
<keyword evidence="24" id="KW-1185">Reference proteome</keyword>
<evidence type="ECO:0000256" key="3">
    <source>
        <dbReference type="ARBA" id="ARBA00022543"/>
    </source>
</evidence>
<keyword evidence="4" id="KW-0597">Phosphoprotein</keyword>
<keyword evidence="12" id="KW-0418">Kinase</keyword>
<dbReference type="InterPro" id="IPR022641">
    <property type="entry name" value="CheR_N"/>
</dbReference>
<organism evidence="23 24">
    <name type="scientific">Wenxinia saemankumensis</name>
    <dbReference type="NCBI Taxonomy" id="1447782"/>
    <lineage>
        <taxon>Bacteria</taxon>
        <taxon>Pseudomonadati</taxon>
        <taxon>Pseudomonadota</taxon>
        <taxon>Alphaproteobacteria</taxon>
        <taxon>Rhodobacterales</taxon>
        <taxon>Roseobacteraceae</taxon>
        <taxon>Wenxinia</taxon>
    </lineage>
</organism>
<dbReference type="SUPFAM" id="SSF52738">
    <property type="entry name" value="Methylesterase CheB, C-terminal domain"/>
    <property type="match status" value="1"/>
</dbReference>
<keyword evidence="5" id="KW-0489">Methyltransferase</keyword>
<dbReference type="SMART" id="SM00138">
    <property type="entry name" value="MeTrc"/>
    <property type="match status" value="1"/>
</dbReference>
<dbReference type="PANTHER" id="PTHR24422:SF27">
    <property type="entry name" value="PROTEIN-GLUTAMATE O-METHYLTRANSFERASE"/>
    <property type="match status" value="1"/>
</dbReference>
<evidence type="ECO:0000256" key="10">
    <source>
        <dbReference type="ARBA" id="ARBA00022691"/>
    </source>
</evidence>
<dbReference type="InterPro" id="IPR000780">
    <property type="entry name" value="CheR_MeTrfase"/>
</dbReference>
<evidence type="ECO:0000259" key="21">
    <source>
        <dbReference type="PROSITE" id="PS50122"/>
    </source>
</evidence>
<keyword evidence="13" id="KW-0067">ATP-binding</keyword>
<dbReference type="SUPFAM" id="SSF47757">
    <property type="entry name" value="Chemotaxis receptor methyltransferase CheR, N-terminal domain"/>
    <property type="match status" value="1"/>
</dbReference>
<evidence type="ECO:0000256" key="18">
    <source>
        <dbReference type="SAM" id="MobiDB-lite"/>
    </source>
</evidence>
<dbReference type="PROSITE" id="PS50122">
    <property type="entry name" value="CHEB"/>
    <property type="match status" value="1"/>
</dbReference>
<dbReference type="SUPFAM" id="SSF55785">
    <property type="entry name" value="PYP-like sensor domain (PAS domain)"/>
    <property type="match status" value="2"/>
</dbReference>
<dbReference type="GO" id="GO:0008983">
    <property type="term" value="F:protein-glutamate O-methyltransferase activity"/>
    <property type="evidence" value="ECO:0007669"/>
    <property type="project" value="UniProtKB-EC"/>
</dbReference>
<dbReference type="OrthoDB" id="9816309at2"/>
<evidence type="ECO:0000256" key="14">
    <source>
        <dbReference type="ARBA" id="ARBA00022991"/>
    </source>
</evidence>
<feature type="domain" description="CheR-type methyltransferase" evidence="22">
    <location>
        <begin position="232"/>
        <end position="493"/>
    </location>
</feature>
<keyword evidence="11" id="KW-0547">Nucleotide-binding</keyword>